<accession>A0A0C1RDK9</accession>
<dbReference type="CDD" id="cd02440">
    <property type="entry name" value="AdoMet_MTases"/>
    <property type="match status" value="1"/>
</dbReference>
<evidence type="ECO:0000313" key="3">
    <source>
        <dbReference type="Proteomes" id="UP000031366"/>
    </source>
</evidence>
<dbReference type="RefSeq" id="WP_039629763.1">
    <property type="nucleotide sequence ID" value="NZ_AYSO01000008.1"/>
</dbReference>
<dbReference type="GO" id="GO:0005737">
    <property type="term" value="C:cytoplasm"/>
    <property type="evidence" value="ECO:0007669"/>
    <property type="project" value="TreeGrafter"/>
</dbReference>
<protein>
    <submittedName>
        <fullName evidence="2">Methyltransferase small domain protein</fullName>
    </submittedName>
</protein>
<feature type="domain" description="Methyltransferase" evidence="1">
    <location>
        <begin position="169"/>
        <end position="304"/>
    </location>
</feature>
<dbReference type="InterPro" id="IPR025714">
    <property type="entry name" value="Methyltranfer_dom"/>
</dbReference>
<comment type="caution">
    <text evidence="2">The sequence shown here is derived from an EMBL/GenBank/DDBJ whole genome shotgun (WGS) entry which is preliminary data.</text>
</comment>
<dbReference type="SUPFAM" id="SSF53335">
    <property type="entry name" value="S-adenosyl-L-methionine-dependent methyltransferases"/>
    <property type="match status" value="1"/>
</dbReference>
<name>A0A0C1RDK9_9CLOT</name>
<sequence>MNKANINKLKLFLMGLENRFEENKAIFKHITINYAAGLKDFKGIANFEDDKLNYNFNGITKVLTISELFNEMIKQAENYDSISLTYSERGEVILIIADNKNVTMRTVDVEDEETPSTPNTSSKKGLNFHGNTSTILNRDYYIKVGKADSLLKEIGIMSKEGKIKNDKIRKYNQIDHYVELLEGILDDLPKNTTINILDCGCGKSYLSFVLNYYLTEVKKRKCHFIGLDYSEGVIESSKKMAQNLGYRNMEFHAIDIKNYTPDKKIHVVISLHACDTATDMALALGIKVDSDVIIAVPCCHREMLDQYSFEPFKSILKHGVFKARIADVLTDGMRSLMLEAKGYDVSVVEYISPLETPKNLMIRAIKKREENPKAMDEYMMLLSNLNVYPALYNFLNEW</sequence>
<keyword evidence="3" id="KW-1185">Reference proteome</keyword>
<keyword evidence="2" id="KW-0808">Transferase</keyword>
<dbReference type="GO" id="GO:0032259">
    <property type="term" value="P:methylation"/>
    <property type="evidence" value="ECO:0007669"/>
    <property type="project" value="UniProtKB-KW"/>
</dbReference>
<keyword evidence="2" id="KW-0489">Methyltransferase</keyword>
<dbReference type="Gene3D" id="3.40.50.150">
    <property type="entry name" value="Vaccinia Virus protein VP39"/>
    <property type="match status" value="1"/>
</dbReference>
<dbReference type="PANTHER" id="PTHR13369:SF3">
    <property type="entry name" value="METHYLTRANSFERASE DOMAIN-CONTAINING PROTEIN"/>
    <property type="match status" value="1"/>
</dbReference>
<gene>
    <name evidence="2" type="ORF">U732_4291</name>
</gene>
<evidence type="ECO:0000313" key="2">
    <source>
        <dbReference type="EMBL" id="KIE48451.1"/>
    </source>
</evidence>
<dbReference type="EMBL" id="AYSO01000008">
    <property type="protein sequence ID" value="KIE48451.1"/>
    <property type="molecule type" value="Genomic_DNA"/>
</dbReference>
<dbReference type="Pfam" id="PF13679">
    <property type="entry name" value="Methyltransf_32"/>
    <property type="match status" value="1"/>
</dbReference>
<dbReference type="AlphaFoldDB" id="A0A0C1RDK9"/>
<proteinExistence type="predicted"/>
<dbReference type="Proteomes" id="UP000031366">
    <property type="component" value="Unassembled WGS sequence"/>
</dbReference>
<organism evidence="2 3">
    <name type="scientific">Clostridium argentinense CDC 2741</name>
    <dbReference type="NCBI Taxonomy" id="1418104"/>
    <lineage>
        <taxon>Bacteria</taxon>
        <taxon>Bacillati</taxon>
        <taxon>Bacillota</taxon>
        <taxon>Clostridia</taxon>
        <taxon>Eubacteriales</taxon>
        <taxon>Clostridiaceae</taxon>
        <taxon>Clostridium</taxon>
    </lineage>
</organism>
<dbReference type="GO" id="GO:0008168">
    <property type="term" value="F:methyltransferase activity"/>
    <property type="evidence" value="ECO:0007669"/>
    <property type="project" value="UniProtKB-KW"/>
</dbReference>
<dbReference type="PANTHER" id="PTHR13369">
    <property type="match status" value="1"/>
</dbReference>
<evidence type="ECO:0000259" key="1">
    <source>
        <dbReference type="Pfam" id="PF13679"/>
    </source>
</evidence>
<dbReference type="OrthoDB" id="5502211at2"/>
<reference evidence="2 3" key="1">
    <citation type="journal article" date="2015" name="Infect. Genet. Evol.">
        <title>Genomic sequences of six botulinum neurotoxin-producing strains representing three clostridial species illustrate the mobility and diversity of botulinum neurotoxin genes.</title>
        <authorList>
            <person name="Smith T.J."/>
            <person name="Hill K.K."/>
            <person name="Xie G."/>
            <person name="Foley B.T."/>
            <person name="Williamson C.H."/>
            <person name="Foster J.T."/>
            <person name="Johnson S.L."/>
            <person name="Chertkov O."/>
            <person name="Teshima H."/>
            <person name="Gibbons H.S."/>
            <person name="Johnsky L.A."/>
            <person name="Karavis M.A."/>
            <person name="Smith L.A."/>
        </authorList>
    </citation>
    <scope>NUCLEOTIDE SEQUENCE [LARGE SCALE GENOMIC DNA]</scope>
    <source>
        <strain evidence="2 3">CDC 2741</strain>
    </source>
</reference>
<dbReference type="STRING" id="29341.RSJ17_00975"/>
<dbReference type="InterPro" id="IPR029063">
    <property type="entry name" value="SAM-dependent_MTases_sf"/>
</dbReference>